<dbReference type="EMBL" id="CYXR01000014">
    <property type="protein sequence ID" value="CUM99442.1"/>
    <property type="molecule type" value="Genomic_DNA"/>
</dbReference>
<organism evidence="2 3">
    <name type="scientific">Coprococcus comes</name>
    <dbReference type="NCBI Taxonomy" id="410072"/>
    <lineage>
        <taxon>Bacteria</taxon>
        <taxon>Bacillati</taxon>
        <taxon>Bacillota</taxon>
        <taxon>Clostridia</taxon>
        <taxon>Lachnospirales</taxon>
        <taxon>Lachnospiraceae</taxon>
        <taxon>Coprococcus</taxon>
    </lineage>
</organism>
<feature type="transmembrane region" description="Helical" evidence="1">
    <location>
        <begin position="92"/>
        <end position="112"/>
    </location>
</feature>
<dbReference type="Proteomes" id="UP000095727">
    <property type="component" value="Unassembled WGS sequence"/>
</dbReference>
<evidence type="ECO:0000313" key="3">
    <source>
        <dbReference type="Proteomes" id="UP000095727"/>
    </source>
</evidence>
<reference evidence="2 3" key="1">
    <citation type="submission" date="2015-09" db="EMBL/GenBank/DDBJ databases">
        <authorList>
            <consortium name="Pathogen Informatics"/>
        </authorList>
    </citation>
    <scope>NUCLEOTIDE SEQUENCE [LARGE SCALE GENOMIC DNA]</scope>
    <source>
        <strain evidence="2 3">2789STDY5834962</strain>
    </source>
</reference>
<name>A0A173T9D9_9FIRM</name>
<dbReference type="Pfam" id="PF06898">
    <property type="entry name" value="YqfD"/>
    <property type="match status" value="1"/>
</dbReference>
<evidence type="ECO:0000256" key="1">
    <source>
        <dbReference type="SAM" id="Phobius"/>
    </source>
</evidence>
<gene>
    <name evidence="2" type="ORF">ERS852574_02022</name>
</gene>
<keyword evidence="1" id="KW-1133">Transmembrane helix</keyword>
<accession>A0A173T9D9</accession>
<protein>
    <submittedName>
        <fullName evidence="2">Sporulation protein YqfD</fullName>
    </submittedName>
</protein>
<keyword evidence="1" id="KW-0812">Transmembrane</keyword>
<sequence>MTKMLRYILNNLAGYLRIRVEGYSPERFLNLCCYHGIFLWNLRPAKGAYEMNIRVRDFRRLRPMVRKSRAKVRITQKRGVPFFIHKYRGRKLFFTGSVIAICLIFLLSSFIWRIQIDGNLARTDEVLLSFLKEKGIACGMAKKNVDCDRIEKDIRMEYDDIIWVSAYVHGSCLKIKVRENPDRKELQTEAEAEAPMDIVAEADGIIQKIITRKGNPLVREGSEVKKGEILVSGSVEVKNDSDEVTGYQYRVSDADIIAQTTVAYTDILDRLHPVWKDTGKKSWRFWIETPGRLYLFGRRELPYPEYNALTCRYILYLERHFPFPVSVRVERSKESRKEEISYTDREARAILSYNFEKFCARLEKKGVQISENDVKIYRETNRYSAKGKLVLSGPFGIVQKGTVHELPKADAENIQQEGN</sequence>
<evidence type="ECO:0000313" key="2">
    <source>
        <dbReference type="EMBL" id="CUM99442.1"/>
    </source>
</evidence>
<dbReference type="InterPro" id="IPR010690">
    <property type="entry name" value="YqfD"/>
</dbReference>
<dbReference type="AlphaFoldDB" id="A0A173T9D9"/>
<keyword evidence="1" id="KW-0472">Membrane</keyword>
<proteinExistence type="predicted"/>